<evidence type="ECO:0000313" key="1">
    <source>
        <dbReference type="EMBL" id="KAH7903939.1"/>
    </source>
</evidence>
<organism evidence="1 2">
    <name type="scientific">Hygrophoropsis aurantiaca</name>
    <dbReference type="NCBI Taxonomy" id="72124"/>
    <lineage>
        <taxon>Eukaryota</taxon>
        <taxon>Fungi</taxon>
        <taxon>Dikarya</taxon>
        <taxon>Basidiomycota</taxon>
        <taxon>Agaricomycotina</taxon>
        <taxon>Agaricomycetes</taxon>
        <taxon>Agaricomycetidae</taxon>
        <taxon>Boletales</taxon>
        <taxon>Coniophorineae</taxon>
        <taxon>Hygrophoropsidaceae</taxon>
        <taxon>Hygrophoropsis</taxon>
    </lineage>
</organism>
<reference evidence="1" key="1">
    <citation type="journal article" date="2021" name="New Phytol.">
        <title>Evolutionary innovations through gain and loss of genes in the ectomycorrhizal Boletales.</title>
        <authorList>
            <person name="Wu G."/>
            <person name="Miyauchi S."/>
            <person name="Morin E."/>
            <person name="Kuo A."/>
            <person name="Drula E."/>
            <person name="Varga T."/>
            <person name="Kohler A."/>
            <person name="Feng B."/>
            <person name="Cao Y."/>
            <person name="Lipzen A."/>
            <person name="Daum C."/>
            <person name="Hundley H."/>
            <person name="Pangilinan J."/>
            <person name="Johnson J."/>
            <person name="Barry K."/>
            <person name="LaButti K."/>
            <person name="Ng V."/>
            <person name="Ahrendt S."/>
            <person name="Min B."/>
            <person name="Choi I.G."/>
            <person name="Park H."/>
            <person name="Plett J.M."/>
            <person name="Magnuson J."/>
            <person name="Spatafora J.W."/>
            <person name="Nagy L.G."/>
            <person name="Henrissat B."/>
            <person name="Grigoriev I.V."/>
            <person name="Yang Z.L."/>
            <person name="Xu J."/>
            <person name="Martin F.M."/>
        </authorList>
    </citation>
    <scope>NUCLEOTIDE SEQUENCE</scope>
    <source>
        <strain evidence="1">ATCC 28755</strain>
    </source>
</reference>
<keyword evidence="2" id="KW-1185">Reference proteome</keyword>
<feature type="non-terminal residue" evidence="1">
    <location>
        <position position="428"/>
    </location>
</feature>
<gene>
    <name evidence="1" type="ORF">BJ138DRAFT_975477</name>
</gene>
<proteinExistence type="predicted"/>
<comment type="caution">
    <text evidence="1">The sequence shown here is derived from an EMBL/GenBank/DDBJ whole genome shotgun (WGS) entry which is preliminary data.</text>
</comment>
<dbReference type="EMBL" id="MU268683">
    <property type="protein sequence ID" value="KAH7903939.1"/>
    <property type="molecule type" value="Genomic_DNA"/>
</dbReference>
<name>A0ACB7ZS06_9AGAM</name>
<evidence type="ECO:0000313" key="2">
    <source>
        <dbReference type="Proteomes" id="UP000790377"/>
    </source>
</evidence>
<sequence length="428" mass="48846">FCTSDDTKVDRRGQIIGYAAETSAKQHRTHVFSASITGKFARLFRWDRSGTAVTKRFDYREQPALLLDFFRRYSRMSRTARGYDPTVRLATPEEEASTLAALAKEGYEDRIDPKYPTTVLEIYDPVEKEKKYFYVGRPEVEPSSLVGRATKAYIAVDAKTLAVVFLKDCWRVTSPGMEKEGDTLRKLNKAGVRHIPKLLCSGDVGGDNAQTTKSYNLIKKAWRIGVRELTPHTHYRQAVNVVGKTALEITSSRQLVQVIHHAFIAHRDAFVLCRILHRDVSAGNILIDRDGGGILNDWDMSKDIGTLVARQHDRTGTWLYMSARVLKNPKKPHEVQDDLESFIHVLIYVALIYTPLDMVGDNNLRDLITNLFYEATRLHDGTYVGGNWKESGFFEHRVPVQVLFHCEPVQRLVNDLVTYCRDWLNYCS</sequence>
<protein>
    <submittedName>
        <fullName evidence="1">Uncharacterized protein</fullName>
    </submittedName>
</protein>
<dbReference type="Proteomes" id="UP000790377">
    <property type="component" value="Unassembled WGS sequence"/>
</dbReference>
<feature type="non-terminal residue" evidence="1">
    <location>
        <position position="1"/>
    </location>
</feature>
<accession>A0ACB7ZS06</accession>